<comment type="caution">
    <text evidence="2">The sequence shown here is derived from an EMBL/GenBank/DDBJ whole genome shotgun (WGS) entry which is preliminary data.</text>
</comment>
<sequence length="90" mass="10122">MVVCLGPAFLDNGSSTLRLQTPSYQSSQESTSSSTRKNANAVHIISKSRFMQRAANIDWADEGNKNSSSAAENIWENHRFRWRQQSSTML</sequence>
<feature type="compositionally biased region" description="Low complexity" evidence="1">
    <location>
        <begin position="20"/>
        <end position="35"/>
    </location>
</feature>
<name>A0A0B2V5H0_TOXCA</name>
<reference evidence="2 3" key="1">
    <citation type="submission" date="2014-11" db="EMBL/GenBank/DDBJ databases">
        <title>Genetic blueprint of the zoonotic pathogen Toxocara canis.</title>
        <authorList>
            <person name="Zhu X.-Q."/>
            <person name="Korhonen P.K."/>
            <person name="Cai H."/>
            <person name="Young N.D."/>
            <person name="Nejsum P."/>
            <person name="von Samson-Himmelstjerna G."/>
            <person name="Boag P.R."/>
            <person name="Tan P."/>
            <person name="Li Q."/>
            <person name="Min J."/>
            <person name="Yang Y."/>
            <person name="Wang X."/>
            <person name="Fang X."/>
            <person name="Hall R.S."/>
            <person name="Hofmann A."/>
            <person name="Sternberg P.W."/>
            <person name="Jex A.R."/>
            <person name="Gasser R.B."/>
        </authorList>
    </citation>
    <scope>NUCLEOTIDE SEQUENCE [LARGE SCALE GENOMIC DNA]</scope>
    <source>
        <strain evidence="2">PN_DK_2014</strain>
    </source>
</reference>
<organism evidence="2 3">
    <name type="scientific">Toxocara canis</name>
    <name type="common">Canine roundworm</name>
    <dbReference type="NCBI Taxonomy" id="6265"/>
    <lineage>
        <taxon>Eukaryota</taxon>
        <taxon>Metazoa</taxon>
        <taxon>Ecdysozoa</taxon>
        <taxon>Nematoda</taxon>
        <taxon>Chromadorea</taxon>
        <taxon>Rhabditida</taxon>
        <taxon>Spirurina</taxon>
        <taxon>Ascaridomorpha</taxon>
        <taxon>Ascaridoidea</taxon>
        <taxon>Toxocaridae</taxon>
        <taxon>Toxocara</taxon>
    </lineage>
</organism>
<dbReference type="AlphaFoldDB" id="A0A0B2V5H0"/>
<evidence type="ECO:0000313" key="2">
    <source>
        <dbReference type="EMBL" id="KHN76707.1"/>
    </source>
</evidence>
<dbReference type="EMBL" id="JPKZ01002476">
    <property type="protein sequence ID" value="KHN76707.1"/>
    <property type="molecule type" value="Genomic_DNA"/>
</dbReference>
<evidence type="ECO:0000256" key="1">
    <source>
        <dbReference type="SAM" id="MobiDB-lite"/>
    </source>
</evidence>
<proteinExistence type="predicted"/>
<gene>
    <name evidence="2" type="ORF">Tcan_18228</name>
</gene>
<dbReference type="Proteomes" id="UP000031036">
    <property type="component" value="Unassembled WGS sequence"/>
</dbReference>
<keyword evidence="3" id="KW-1185">Reference proteome</keyword>
<protein>
    <submittedName>
        <fullName evidence="2">Uncharacterized protein</fullName>
    </submittedName>
</protein>
<evidence type="ECO:0000313" key="3">
    <source>
        <dbReference type="Proteomes" id="UP000031036"/>
    </source>
</evidence>
<accession>A0A0B2V5H0</accession>
<feature type="region of interest" description="Disordered" evidence="1">
    <location>
        <begin position="12"/>
        <end position="39"/>
    </location>
</feature>